<keyword evidence="4" id="KW-0045">Antibiotic biosynthesis</keyword>
<accession>A0ABZ1HPP7</accession>
<organism evidence="7 8">
    <name type="scientific">Streptomyces phaeochromogenes</name>
    <dbReference type="NCBI Taxonomy" id="1923"/>
    <lineage>
        <taxon>Bacteria</taxon>
        <taxon>Bacillati</taxon>
        <taxon>Actinomycetota</taxon>
        <taxon>Actinomycetes</taxon>
        <taxon>Kitasatosporales</taxon>
        <taxon>Streptomycetaceae</taxon>
        <taxon>Streptomyces</taxon>
        <taxon>Streptomyces phaeochromogenes group</taxon>
    </lineage>
</organism>
<keyword evidence="8" id="KW-1185">Reference proteome</keyword>
<dbReference type="EMBL" id="CP109135">
    <property type="protein sequence ID" value="WSD19578.1"/>
    <property type="molecule type" value="Genomic_DNA"/>
</dbReference>
<dbReference type="CDD" id="cd03784">
    <property type="entry name" value="GT1_Gtf-like"/>
    <property type="match status" value="1"/>
</dbReference>
<proteinExistence type="inferred from homology"/>
<evidence type="ECO:0000256" key="2">
    <source>
        <dbReference type="ARBA" id="ARBA00022676"/>
    </source>
</evidence>
<feature type="domain" description="Erythromycin biosynthesis protein CIII-like N-terminal" evidence="6">
    <location>
        <begin position="22"/>
        <end position="260"/>
    </location>
</feature>
<evidence type="ECO:0000313" key="8">
    <source>
        <dbReference type="Proteomes" id="UP001340816"/>
    </source>
</evidence>
<dbReference type="NCBIfam" id="TIGR04516">
    <property type="entry name" value="glycosyl_450act"/>
    <property type="match status" value="1"/>
</dbReference>
<dbReference type="InterPro" id="IPR010610">
    <property type="entry name" value="EryCIII-like_C"/>
</dbReference>
<keyword evidence="2" id="KW-0328">Glycosyltransferase</keyword>
<gene>
    <name evidence="7" type="ORF">OHB35_43605</name>
</gene>
<dbReference type="SUPFAM" id="SSF53756">
    <property type="entry name" value="UDP-Glycosyltransferase/glycogen phosphorylase"/>
    <property type="match status" value="1"/>
</dbReference>
<protein>
    <submittedName>
        <fullName evidence="7">Activator-dependent family glycosyltransferase</fullName>
    </submittedName>
</protein>
<dbReference type="PANTHER" id="PTHR48050">
    <property type="entry name" value="STEROL 3-BETA-GLUCOSYLTRANSFERASE"/>
    <property type="match status" value="1"/>
</dbReference>
<feature type="domain" description="Erythromycin biosynthesis protein CIII-like C-terminal" evidence="5">
    <location>
        <begin position="276"/>
        <end position="421"/>
    </location>
</feature>
<dbReference type="PANTHER" id="PTHR48050:SF13">
    <property type="entry name" value="STEROL 3-BETA-GLUCOSYLTRANSFERASE UGT80A2"/>
    <property type="match status" value="1"/>
</dbReference>
<evidence type="ECO:0000259" key="6">
    <source>
        <dbReference type="Pfam" id="PF21036"/>
    </source>
</evidence>
<dbReference type="InterPro" id="IPR002213">
    <property type="entry name" value="UDP_glucos_trans"/>
</dbReference>
<dbReference type="Pfam" id="PF06722">
    <property type="entry name" value="EryCIII-like_C"/>
    <property type="match status" value="1"/>
</dbReference>
<evidence type="ECO:0000313" key="7">
    <source>
        <dbReference type="EMBL" id="WSD19578.1"/>
    </source>
</evidence>
<evidence type="ECO:0000256" key="1">
    <source>
        <dbReference type="ARBA" id="ARBA00006962"/>
    </source>
</evidence>
<evidence type="ECO:0000256" key="4">
    <source>
        <dbReference type="ARBA" id="ARBA00023194"/>
    </source>
</evidence>
<sequence length="433" mass="46946">MRVLFTVLALDSHFYNSVPIAWALRAAGHEVRVASQPDLTETITRAGLTAVPVGEELALLQRSQQSAESSEPGYGTGYDLTETDPQKLTWEYVRDTFGAYTYVAEGVGSQTMLEDLARFAREWQPDLVVWDAMTYVGPVVARACGAAHARLLFGTDHWARMREVFLERGAEQTPEDRMDAMAGWMAARLSSLGLDPEGAGAFGEDLVVGQRTIDPLPSWVRVPAGLDRVPVRPVMYNGPAVVPDWVHERPKLPRVVLTLGLSLPGAYKEGFPIGDLLAAAADLEVELIATAGAEAAEALAGSGLPDNVRIVDFVPLNEVLPTCSAIIHHGGMGTLQNALRHGVPQIVVPGWLWDEKGNAVALEQQGAGLVIDPSEFTADTLREKLARLLAEPGFRQNADRLRTELLALPTPHDIVPELERLAAERGGRRPVAE</sequence>
<reference evidence="7 8" key="1">
    <citation type="submission" date="2022-10" db="EMBL/GenBank/DDBJ databases">
        <title>The complete genomes of actinobacterial strains from the NBC collection.</title>
        <authorList>
            <person name="Joergensen T.S."/>
            <person name="Alvarez Arevalo M."/>
            <person name="Sterndorff E.B."/>
            <person name="Faurdal D."/>
            <person name="Vuksanovic O."/>
            <person name="Mourched A.-S."/>
            <person name="Charusanti P."/>
            <person name="Shaw S."/>
            <person name="Blin K."/>
            <person name="Weber T."/>
        </authorList>
    </citation>
    <scope>NUCLEOTIDE SEQUENCE [LARGE SCALE GENOMIC DNA]</scope>
    <source>
        <strain evidence="7 8">NBC 01752</strain>
    </source>
</reference>
<dbReference type="Gene3D" id="3.40.50.2000">
    <property type="entry name" value="Glycogen Phosphorylase B"/>
    <property type="match status" value="2"/>
</dbReference>
<evidence type="ECO:0000259" key="5">
    <source>
        <dbReference type="Pfam" id="PF06722"/>
    </source>
</evidence>
<dbReference type="Proteomes" id="UP001340816">
    <property type="component" value="Chromosome"/>
</dbReference>
<comment type="similarity">
    <text evidence="1">Belongs to the glycosyltransferase 28 family.</text>
</comment>
<dbReference type="RefSeq" id="WP_326761565.1">
    <property type="nucleotide sequence ID" value="NZ_CP109135.1"/>
</dbReference>
<name>A0ABZ1HPP7_STRPH</name>
<dbReference type="InterPro" id="IPR050426">
    <property type="entry name" value="Glycosyltransferase_28"/>
</dbReference>
<dbReference type="InterPro" id="IPR030953">
    <property type="entry name" value="Glycosyl_450act"/>
</dbReference>
<keyword evidence="3" id="KW-0808">Transferase</keyword>
<evidence type="ECO:0000256" key="3">
    <source>
        <dbReference type="ARBA" id="ARBA00022679"/>
    </source>
</evidence>
<dbReference type="Pfam" id="PF21036">
    <property type="entry name" value="EryCIII-like_N"/>
    <property type="match status" value="1"/>
</dbReference>
<dbReference type="InterPro" id="IPR048284">
    <property type="entry name" value="EryCIII-like_N"/>
</dbReference>